<dbReference type="AlphaFoldDB" id="A0AAV1HVS3"/>
<evidence type="ECO:0000256" key="9">
    <source>
        <dbReference type="ARBA" id="ARBA00023204"/>
    </source>
</evidence>
<dbReference type="PROSITE" id="PS51192">
    <property type="entry name" value="HELICASE_ATP_BIND_1"/>
    <property type="match status" value="1"/>
</dbReference>
<dbReference type="PROSITE" id="PS51194">
    <property type="entry name" value="HELICASE_CTER"/>
    <property type="match status" value="1"/>
</dbReference>
<sequence>MITDEHILDEIGEVAVVDTAEIEKNLWQKAEEASGTAREEDKTKEERLEERLLAISREVTAVHAALDQFDEDPGAAEADDADARPAGEVNDQPADLRLQRAGLEQRLSDLLDKQKQLERAFDREQHAAGDQDAAPQPKEATQKKKLVLQEDRFLDEELDNARNSAMVETKRDRLIRLGLLTPFDRLEGFERRVQRPQTDGGASAPGRQHQPPVEEHFQKIAAQMADIEASKPRARLVHHADLPQRERGAPRVAEQFWRQAATRKDRAPSKRRPHTLPRSKRKSLPLALKRKRLKKAVAIVDGEALEEPDNELEDSDVSSDEDKGFVAAGEDDVSGSELSRDADVDDALGEWDDAEDELYAARLSRWESRQHLVTAADVVPGQAPGASAPAAGGGNASSLNAADEDVLAEVSFDGGFRVPGRIYNRLFDYQKTGIKWMWELHNQRAGGIIGDEMGLGKTVQVAAFLAGLHCSGLFRPSIIVCPATVLRQWLRELRLWYPPFRVVVLHESQRTGLAARPPRKELIRLVAQSKDGILLTSYDQLRLQRAELLAVNWGYAILDEGHKIRNPDAEITLVAKQLATVHRIIMSGSPIQNHLTELWSLFDFVFPGKLGTLPVFRASFALPIQIGGYANASAVQVSTAFKCAVVLRDLIAPYLLRRRKADVAQQLPKKTEQVLFCSLTGDQRDLYRAYISSEEVQDILNDRKNALAGIDILRKICNHPDLLQRKQWESTDKYGDPVRSGKLTVAMKVLAHWRQQGHKALFFTQTQQMLDIVERAVHSAEYRYHRMDGSTNVGVRARLVDDFNSNECVFLFLLTTKVGGLGINLTGADRVLLYDPDWNPSTDMQARERAWRIGQRREVTVYRLITSGTIEEKVYHRQIYKQFLTEKVLRDPKQKRFFKSKDIHDLFTLGPQYAGASETAAIFSSLHGGLEVPLDPDSLAVPAGSAPPAQAGTSTEVSAEAAAPLSSSSEEEAAVDTGNRSASKVQRTRRRRQSDDSQAQSSPAPATLSTALAQSQEPPGDMDDAKILRDLFDGTGVMSALDHSKIEGANNPEALNIDAQAARIARKAAEALKRSRQACQAAPVNQPTWTGRSGATGTQQRFGAALNMRMLPAPVSASASSQSNGGGSNGAPFGGGLAGTAGGTAPSSAVLLAQMRSRQAAVSAAASSAARNDPEVDEAAALTERIIGFLEASNGQADSQAVIDHFSQHLTARQAPLFRQLLQQVAKLQRNATGGKSWSLRPDFVAQQ</sequence>
<accession>A0AAV1HVS3</accession>
<feature type="region of interest" description="Disordered" evidence="11">
    <location>
        <begin position="189"/>
        <end position="213"/>
    </location>
</feature>
<dbReference type="InterPro" id="IPR027417">
    <property type="entry name" value="P-loop_NTPase"/>
</dbReference>
<dbReference type="CDD" id="cd22254">
    <property type="entry name" value="CSB_WHD"/>
    <property type="match status" value="1"/>
</dbReference>
<dbReference type="GO" id="GO:0008094">
    <property type="term" value="F:ATP-dependent activity, acting on DNA"/>
    <property type="evidence" value="ECO:0007669"/>
    <property type="project" value="TreeGrafter"/>
</dbReference>
<evidence type="ECO:0000256" key="5">
    <source>
        <dbReference type="ARBA" id="ARBA00022801"/>
    </source>
</evidence>
<dbReference type="GO" id="GO:0006283">
    <property type="term" value="P:transcription-coupled nucleotide-excision repair"/>
    <property type="evidence" value="ECO:0007669"/>
    <property type="project" value="TreeGrafter"/>
</dbReference>
<dbReference type="PANTHER" id="PTHR45629">
    <property type="entry name" value="SNF2/RAD54 FAMILY MEMBER"/>
    <property type="match status" value="1"/>
</dbReference>
<dbReference type="Proteomes" id="UP001314263">
    <property type="component" value="Unassembled WGS sequence"/>
</dbReference>
<keyword evidence="9" id="KW-0234">DNA repair</keyword>
<dbReference type="Pfam" id="PF00176">
    <property type="entry name" value="SNF2-rel_dom"/>
    <property type="match status" value="1"/>
</dbReference>
<evidence type="ECO:0000313" key="14">
    <source>
        <dbReference type="EMBL" id="CAK0739567.1"/>
    </source>
</evidence>
<dbReference type="Pfam" id="PF25875">
    <property type="entry name" value="WHD_Rad26_CSB"/>
    <property type="match status" value="1"/>
</dbReference>
<dbReference type="FunFam" id="3.40.50.10810:FF:000094">
    <property type="entry name" value="DNA excision repair protein ERCC-6"/>
    <property type="match status" value="1"/>
</dbReference>
<reference evidence="14 15" key="1">
    <citation type="submission" date="2023-10" db="EMBL/GenBank/DDBJ databases">
        <authorList>
            <person name="Maclean D."/>
            <person name="Macfadyen A."/>
        </authorList>
    </citation>
    <scope>NUCLEOTIDE SEQUENCE [LARGE SCALE GENOMIC DNA]</scope>
</reference>
<gene>
    <name evidence="14" type="ORF">CVIRNUC_001177</name>
</gene>
<evidence type="ECO:0000259" key="12">
    <source>
        <dbReference type="PROSITE" id="PS51192"/>
    </source>
</evidence>
<evidence type="ECO:0000256" key="6">
    <source>
        <dbReference type="ARBA" id="ARBA00022806"/>
    </source>
</evidence>
<keyword evidence="6" id="KW-0347">Helicase</keyword>
<dbReference type="InterPro" id="IPR000330">
    <property type="entry name" value="SNF2_N"/>
</dbReference>
<evidence type="ECO:0000259" key="13">
    <source>
        <dbReference type="PROSITE" id="PS51194"/>
    </source>
</evidence>
<feature type="compositionally biased region" description="Low complexity" evidence="11">
    <location>
        <begin position="956"/>
        <end position="968"/>
    </location>
</feature>
<feature type="compositionally biased region" description="Basic residues" evidence="11">
    <location>
        <begin position="269"/>
        <end position="284"/>
    </location>
</feature>
<dbReference type="SUPFAM" id="SSF52540">
    <property type="entry name" value="P-loop containing nucleoside triphosphate hydrolases"/>
    <property type="match status" value="2"/>
</dbReference>
<dbReference type="InterPro" id="IPR014001">
    <property type="entry name" value="Helicase_ATP-bd"/>
</dbReference>
<feature type="compositionally biased region" description="Basic and acidic residues" evidence="11">
    <location>
        <begin position="114"/>
        <end position="129"/>
    </location>
</feature>
<dbReference type="Gene3D" id="3.40.50.300">
    <property type="entry name" value="P-loop containing nucleotide triphosphate hydrolases"/>
    <property type="match status" value="1"/>
</dbReference>
<dbReference type="CDD" id="cd18000">
    <property type="entry name" value="DEXHc_ERCC6"/>
    <property type="match status" value="1"/>
</dbReference>
<evidence type="ECO:0000256" key="2">
    <source>
        <dbReference type="ARBA" id="ARBA00007025"/>
    </source>
</evidence>
<dbReference type="CDD" id="cd18793">
    <property type="entry name" value="SF2_C_SNF"/>
    <property type="match status" value="1"/>
</dbReference>
<dbReference type="InterPro" id="IPR049730">
    <property type="entry name" value="SNF2/RAD54-like_C"/>
</dbReference>
<feature type="region of interest" description="Disordered" evidence="11">
    <location>
        <begin position="114"/>
        <end position="144"/>
    </location>
</feature>
<dbReference type="Gene3D" id="3.40.50.10810">
    <property type="entry name" value="Tandem AAA-ATPase domain"/>
    <property type="match status" value="1"/>
</dbReference>
<evidence type="ECO:0000256" key="3">
    <source>
        <dbReference type="ARBA" id="ARBA00022741"/>
    </source>
</evidence>
<dbReference type="Pfam" id="PF00271">
    <property type="entry name" value="Helicase_C"/>
    <property type="match status" value="1"/>
</dbReference>
<dbReference type="SMART" id="SM00487">
    <property type="entry name" value="DEXDc"/>
    <property type="match status" value="1"/>
</dbReference>
<dbReference type="InterPro" id="IPR050496">
    <property type="entry name" value="SNF2_RAD54_helicase_repair"/>
</dbReference>
<feature type="region of interest" description="Disordered" evidence="11">
    <location>
        <begin position="302"/>
        <end position="342"/>
    </location>
</feature>
<keyword evidence="4" id="KW-0227">DNA damage</keyword>
<evidence type="ECO:0000256" key="11">
    <source>
        <dbReference type="SAM" id="MobiDB-lite"/>
    </source>
</evidence>
<feature type="region of interest" description="Disordered" evidence="11">
    <location>
        <begin position="258"/>
        <end position="284"/>
    </location>
</feature>
<dbReference type="GO" id="GO:0016787">
    <property type="term" value="F:hydrolase activity"/>
    <property type="evidence" value="ECO:0007669"/>
    <property type="project" value="UniProtKB-KW"/>
</dbReference>
<keyword evidence="5" id="KW-0378">Hydrolase</keyword>
<dbReference type="EMBL" id="CAUYUE010000002">
    <property type="protein sequence ID" value="CAK0739567.1"/>
    <property type="molecule type" value="Genomic_DNA"/>
</dbReference>
<protein>
    <submittedName>
        <fullName evidence="14">Uncharacterized protein</fullName>
    </submittedName>
</protein>
<proteinExistence type="inferred from homology"/>
<feature type="compositionally biased region" description="Acidic residues" evidence="11">
    <location>
        <begin position="303"/>
        <end position="319"/>
    </location>
</feature>
<evidence type="ECO:0000256" key="8">
    <source>
        <dbReference type="ARBA" id="ARBA00023125"/>
    </source>
</evidence>
<evidence type="ECO:0000256" key="10">
    <source>
        <dbReference type="ARBA" id="ARBA00023242"/>
    </source>
</evidence>
<dbReference type="PANTHER" id="PTHR45629:SF7">
    <property type="entry name" value="DNA EXCISION REPAIR PROTEIN ERCC-6-RELATED"/>
    <property type="match status" value="1"/>
</dbReference>
<organism evidence="14 15">
    <name type="scientific">Coccomyxa viridis</name>
    <dbReference type="NCBI Taxonomy" id="1274662"/>
    <lineage>
        <taxon>Eukaryota</taxon>
        <taxon>Viridiplantae</taxon>
        <taxon>Chlorophyta</taxon>
        <taxon>core chlorophytes</taxon>
        <taxon>Trebouxiophyceae</taxon>
        <taxon>Trebouxiophyceae incertae sedis</taxon>
        <taxon>Coccomyxaceae</taxon>
        <taxon>Coccomyxa</taxon>
    </lineage>
</organism>
<feature type="domain" description="Helicase C-terminal" evidence="13">
    <location>
        <begin position="742"/>
        <end position="904"/>
    </location>
</feature>
<evidence type="ECO:0000256" key="1">
    <source>
        <dbReference type="ARBA" id="ARBA00004123"/>
    </source>
</evidence>
<keyword evidence="7" id="KW-0067">ATP-binding</keyword>
<feature type="domain" description="Helicase ATP-binding" evidence="12">
    <location>
        <begin position="438"/>
        <end position="608"/>
    </location>
</feature>
<dbReference type="GO" id="GO:0005524">
    <property type="term" value="F:ATP binding"/>
    <property type="evidence" value="ECO:0007669"/>
    <property type="project" value="InterPro"/>
</dbReference>
<keyword evidence="8" id="KW-0238">DNA-binding</keyword>
<dbReference type="GO" id="GO:0005634">
    <property type="term" value="C:nucleus"/>
    <property type="evidence" value="ECO:0007669"/>
    <property type="project" value="TreeGrafter"/>
</dbReference>
<dbReference type="InterPro" id="IPR001650">
    <property type="entry name" value="Helicase_C-like"/>
</dbReference>
<evidence type="ECO:0000313" key="15">
    <source>
        <dbReference type="Proteomes" id="UP001314263"/>
    </source>
</evidence>
<feature type="region of interest" description="Disordered" evidence="11">
    <location>
        <begin position="64"/>
        <end position="94"/>
    </location>
</feature>
<comment type="similarity">
    <text evidence="2">Belongs to the SNF2/RAD54 helicase family.</text>
</comment>
<dbReference type="SMART" id="SM00490">
    <property type="entry name" value="HELICc"/>
    <property type="match status" value="1"/>
</dbReference>
<comment type="subcellular location">
    <subcellularLocation>
        <location evidence="1">Nucleus</location>
    </subcellularLocation>
</comment>
<keyword evidence="15" id="KW-1185">Reference proteome</keyword>
<name>A0AAV1HVS3_9CHLO</name>
<dbReference type="InterPro" id="IPR038718">
    <property type="entry name" value="SNF2-like_sf"/>
</dbReference>
<keyword evidence="3" id="KW-0547">Nucleotide-binding</keyword>
<comment type="caution">
    <text evidence="14">The sequence shown here is derived from an EMBL/GenBank/DDBJ whole genome shotgun (WGS) entry which is preliminary data.</text>
</comment>
<dbReference type="InterPro" id="IPR058951">
    <property type="entry name" value="WHD_Rad26_CSB-like"/>
</dbReference>
<evidence type="ECO:0000256" key="4">
    <source>
        <dbReference type="ARBA" id="ARBA00022763"/>
    </source>
</evidence>
<feature type="compositionally biased region" description="Acidic residues" evidence="11">
    <location>
        <begin position="68"/>
        <end position="80"/>
    </location>
</feature>
<feature type="region of interest" description="Disordered" evidence="11">
    <location>
        <begin position="938"/>
        <end position="1024"/>
    </location>
</feature>
<evidence type="ECO:0000256" key="7">
    <source>
        <dbReference type="ARBA" id="ARBA00022840"/>
    </source>
</evidence>
<keyword evidence="10" id="KW-0539">Nucleus</keyword>
<feature type="compositionally biased region" description="Low complexity" evidence="11">
    <location>
        <begin position="996"/>
        <end position="1014"/>
    </location>
</feature>